<reference evidence="1 2" key="1">
    <citation type="journal article" date="2009" name="Science">
        <title>Green evolution and dynamic adaptations revealed by genomes of the marine picoeukaryotes Micromonas.</title>
        <authorList>
            <person name="Worden A.Z."/>
            <person name="Lee J.H."/>
            <person name="Mock T."/>
            <person name="Rouze P."/>
            <person name="Simmons M.P."/>
            <person name="Aerts A.L."/>
            <person name="Allen A.E."/>
            <person name="Cuvelier M.L."/>
            <person name="Derelle E."/>
            <person name="Everett M.V."/>
            <person name="Foulon E."/>
            <person name="Grimwood J."/>
            <person name="Gundlach H."/>
            <person name="Henrissat B."/>
            <person name="Napoli C."/>
            <person name="McDonald S.M."/>
            <person name="Parker M.S."/>
            <person name="Rombauts S."/>
            <person name="Salamov A."/>
            <person name="Von Dassow P."/>
            <person name="Badger J.H."/>
            <person name="Coutinho P.M."/>
            <person name="Demir E."/>
            <person name="Dubchak I."/>
            <person name="Gentemann C."/>
            <person name="Eikrem W."/>
            <person name="Gready J.E."/>
            <person name="John U."/>
            <person name="Lanier W."/>
            <person name="Lindquist E.A."/>
            <person name="Lucas S."/>
            <person name="Mayer K.F."/>
            <person name="Moreau H."/>
            <person name="Not F."/>
            <person name="Otillar R."/>
            <person name="Panaud O."/>
            <person name="Pangilinan J."/>
            <person name="Paulsen I."/>
            <person name="Piegu B."/>
            <person name="Poliakov A."/>
            <person name="Robbens S."/>
            <person name="Schmutz J."/>
            <person name="Toulza E."/>
            <person name="Wyss T."/>
            <person name="Zelensky A."/>
            <person name="Zhou K."/>
            <person name="Armbrust E.V."/>
            <person name="Bhattacharya D."/>
            <person name="Goodenough U.W."/>
            <person name="Van de Peer Y."/>
            <person name="Grigoriev I.V."/>
        </authorList>
    </citation>
    <scope>NUCLEOTIDE SEQUENCE [LARGE SCALE GENOMIC DNA]</scope>
    <source>
        <strain evidence="1 2">CCMP1545</strain>
    </source>
</reference>
<dbReference type="Proteomes" id="UP000001876">
    <property type="component" value="Unassembled WGS sequence"/>
</dbReference>
<dbReference type="KEGG" id="mpp:MICPUCDRAFT_64196"/>
<keyword evidence="2" id="KW-1185">Reference proteome</keyword>
<evidence type="ECO:0000313" key="2">
    <source>
        <dbReference type="Proteomes" id="UP000001876"/>
    </source>
</evidence>
<dbReference type="EMBL" id="GG663736">
    <property type="protein sequence ID" value="EEH59299.1"/>
    <property type="molecule type" value="Genomic_DNA"/>
</dbReference>
<organism evidence="2">
    <name type="scientific">Micromonas pusilla (strain CCMP1545)</name>
    <name type="common">Picoplanktonic green alga</name>
    <dbReference type="NCBI Taxonomy" id="564608"/>
    <lineage>
        <taxon>Eukaryota</taxon>
        <taxon>Viridiplantae</taxon>
        <taxon>Chlorophyta</taxon>
        <taxon>Mamiellophyceae</taxon>
        <taxon>Mamiellales</taxon>
        <taxon>Mamiellaceae</taxon>
        <taxon>Micromonas</taxon>
    </lineage>
</organism>
<dbReference type="RefSeq" id="XP_003055923.1">
    <property type="nucleotide sequence ID" value="XM_003055877.1"/>
</dbReference>
<sequence length="285" mass="30693">MVQGQGFRNGCVCDGGTGSFVQAAIFSSALLFCEILAKISTNGTAGIPLTIAVTSTQNESEHIDVYVLGYSRVFEITGVVHNFALDGSLGSEFIVEGNFFGSDSITDELICKCLFGSVLTFGRQISSTSCSCVLPELYPGRHTLLFSNNQAGFAVVDSFTTQTKVLPIALNLDLDSTFGFHFLSTISTYSRLSKRIDAPHLFSQNHQNASFLGSYDLVSLNPTSRSTFLQQGGSKIKPTLDIIEPRTGDEGGGTVAHVQGANMVGQDNLTECQSRLFTTTFFLRD</sequence>
<gene>
    <name evidence="1" type="ORF">MICPUCDRAFT_64196</name>
</gene>
<name>C1MK38_MICPC</name>
<dbReference type="GeneID" id="9681667"/>
<proteinExistence type="predicted"/>
<evidence type="ECO:0000313" key="1">
    <source>
        <dbReference type="EMBL" id="EEH59299.1"/>
    </source>
</evidence>
<dbReference type="AlphaFoldDB" id="C1MK38"/>
<accession>C1MK38</accession>
<protein>
    <submittedName>
        <fullName evidence="1">Predicted protein</fullName>
    </submittedName>
</protein>